<keyword evidence="3" id="KW-0813">Transport</keyword>
<dbReference type="Pfam" id="PF00496">
    <property type="entry name" value="SBP_bac_5"/>
    <property type="match status" value="1"/>
</dbReference>
<keyword evidence="4" id="KW-0732">Signal</keyword>
<accession>A0A381ZKF3</accession>
<dbReference type="InterPro" id="IPR000914">
    <property type="entry name" value="SBP_5_dom"/>
</dbReference>
<dbReference type="PANTHER" id="PTHR30290">
    <property type="entry name" value="PERIPLASMIC BINDING COMPONENT OF ABC TRANSPORTER"/>
    <property type="match status" value="1"/>
</dbReference>
<dbReference type="AlphaFoldDB" id="A0A381ZKF3"/>
<proteinExistence type="inferred from homology"/>
<dbReference type="InterPro" id="IPR039424">
    <property type="entry name" value="SBP_5"/>
</dbReference>
<dbReference type="Gene3D" id="3.10.105.10">
    <property type="entry name" value="Dipeptide-binding Protein, Domain 3"/>
    <property type="match status" value="1"/>
</dbReference>
<dbReference type="GO" id="GO:0030313">
    <property type="term" value="C:cell envelope"/>
    <property type="evidence" value="ECO:0007669"/>
    <property type="project" value="UniProtKB-SubCell"/>
</dbReference>
<dbReference type="CDD" id="cd08504">
    <property type="entry name" value="PBP2_OppA"/>
    <property type="match status" value="1"/>
</dbReference>
<protein>
    <recommendedName>
        <fullName evidence="5">Solute-binding protein family 5 domain-containing protein</fullName>
    </recommendedName>
</protein>
<dbReference type="Gene3D" id="3.40.190.10">
    <property type="entry name" value="Periplasmic binding protein-like II"/>
    <property type="match status" value="1"/>
</dbReference>
<reference evidence="6" key="1">
    <citation type="submission" date="2018-05" db="EMBL/GenBank/DDBJ databases">
        <authorList>
            <person name="Lanie J.A."/>
            <person name="Ng W.-L."/>
            <person name="Kazmierczak K.M."/>
            <person name="Andrzejewski T.M."/>
            <person name="Davidsen T.M."/>
            <person name="Wayne K.J."/>
            <person name="Tettelin H."/>
            <person name="Glass J.I."/>
            <person name="Rusch D."/>
            <person name="Podicherti R."/>
            <person name="Tsui H.-C.T."/>
            <person name="Winkler M.E."/>
        </authorList>
    </citation>
    <scope>NUCLEOTIDE SEQUENCE</scope>
</reference>
<dbReference type="GO" id="GO:1904680">
    <property type="term" value="F:peptide transmembrane transporter activity"/>
    <property type="evidence" value="ECO:0007669"/>
    <property type="project" value="TreeGrafter"/>
</dbReference>
<organism evidence="6">
    <name type="scientific">marine metagenome</name>
    <dbReference type="NCBI Taxonomy" id="408172"/>
    <lineage>
        <taxon>unclassified sequences</taxon>
        <taxon>metagenomes</taxon>
        <taxon>ecological metagenomes</taxon>
    </lineage>
</organism>
<dbReference type="PANTHER" id="PTHR30290:SF10">
    <property type="entry name" value="PERIPLASMIC OLIGOPEPTIDE-BINDING PROTEIN-RELATED"/>
    <property type="match status" value="1"/>
</dbReference>
<name>A0A381ZKF3_9ZZZZ</name>
<gene>
    <name evidence="6" type="ORF">METZ01_LOCUS142630</name>
</gene>
<evidence type="ECO:0000256" key="2">
    <source>
        <dbReference type="ARBA" id="ARBA00005695"/>
    </source>
</evidence>
<dbReference type="EMBL" id="UINC01021691">
    <property type="protein sequence ID" value="SVA89776.1"/>
    <property type="molecule type" value="Genomic_DNA"/>
</dbReference>
<dbReference type="SUPFAM" id="SSF53850">
    <property type="entry name" value="Periplasmic binding protein-like II"/>
    <property type="match status" value="1"/>
</dbReference>
<dbReference type="GO" id="GO:0015833">
    <property type="term" value="P:peptide transport"/>
    <property type="evidence" value="ECO:0007669"/>
    <property type="project" value="TreeGrafter"/>
</dbReference>
<sequence>MNPLTASQYSSLLYMIENAYKVNTGKIPIEELSIKAINKFELEISLKHPAPYFEELLTHYTTYPVPSHILSEFKDQWIKPINIVTNGPYKLFSWRAHDNIHLKRNPYFYDNKDVWFDEVFYYPTEDNEAALRRFRAGELDINSGYPENKTSWLKQNLPNNIKKESVLVVTYLIFNCNSYPFDNSNIRKAVSLAVDRDVIVNKIRGFGETIAWSLVPKGINNYKYEELMEERKLTQEERYNLSKKILMDEGFDNENPLEFTLKYRQGGDQKKHMVALQSMMKKAGINIKIEGSEPKVLYNYLRTGDFQVGDAGWVADFNDASNFLFLFQKSSGPLNYGNYSNPKFDQLVDEAQLELDLKIRSNILKEAEKILIQE</sequence>
<evidence type="ECO:0000256" key="4">
    <source>
        <dbReference type="ARBA" id="ARBA00022729"/>
    </source>
</evidence>
<dbReference type="Gene3D" id="3.90.76.10">
    <property type="entry name" value="Dipeptide-binding Protein, Domain 1"/>
    <property type="match status" value="1"/>
</dbReference>
<feature type="non-terminal residue" evidence="6">
    <location>
        <position position="374"/>
    </location>
</feature>
<comment type="subcellular location">
    <subcellularLocation>
        <location evidence="1">Cell envelope</location>
    </subcellularLocation>
</comment>
<evidence type="ECO:0000313" key="6">
    <source>
        <dbReference type="EMBL" id="SVA89776.1"/>
    </source>
</evidence>
<feature type="domain" description="Solute-binding protein family 5" evidence="5">
    <location>
        <begin position="3"/>
        <end position="332"/>
    </location>
</feature>
<evidence type="ECO:0000259" key="5">
    <source>
        <dbReference type="Pfam" id="PF00496"/>
    </source>
</evidence>
<evidence type="ECO:0000256" key="1">
    <source>
        <dbReference type="ARBA" id="ARBA00004196"/>
    </source>
</evidence>
<comment type="similarity">
    <text evidence="2">Belongs to the bacterial solute-binding protein 5 family.</text>
</comment>
<evidence type="ECO:0000256" key="3">
    <source>
        <dbReference type="ARBA" id="ARBA00022448"/>
    </source>
</evidence>